<evidence type="ECO:0000256" key="3">
    <source>
        <dbReference type="SAM" id="Phobius"/>
    </source>
</evidence>
<dbReference type="PANTHER" id="PTHR46093:SF18">
    <property type="entry name" value="FIBRONECTIN TYPE-III DOMAIN-CONTAINING PROTEIN"/>
    <property type="match status" value="1"/>
</dbReference>
<evidence type="ECO:0000256" key="4">
    <source>
        <dbReference type="SAM" id="SignalP"/>
    </source>
</evidence>
<name>A0A397SP61_9GLOM</name>
<dbReference type="AlphaFoldDB" id="A0A397SP61"/>
<dbReference type="PANTHER" id="PTHR46093">
    <property type="entry name" value="ACYL-COA-BINDING DOMAIN-CONTAINING PROTEIN 5"/>
    <property type="match status" value="1"/>
</dbReference>
<protein>
    <recommendedName>
        <fullName evidence="7">Galactose oxidase</fullName>
    </recommendedName>
</protein>
<proteinExistence type="predicted"/>
<dbReference type="OrthoDB" id="45365at2759"/>
<keyword evidence="6" id="KW-1185">Reference proteome</keyword>
<gene>
    <name evidence="5" type="ORF">C1645_827084</name>
</gene>
<dbReference type="Proteomes" id="UP000265703">
    <property type="component" value="Unassembled WGS sequence"/>
</dbReference>
<keyword evidence="4" id="KW-0732">Signal</keyword>
<keyword evidence="3" id="KW-0472">Membrane</keyword>
<dbReference type="SUPFAM" id="SSF117281">
    <property type="entry name" value="Kelch motif"/>
    <property type="match status" value="2"/>
</dbReference>
<evidence type="ECO:0000313" key="6">
    <source>
        <dbReference type="Proteomes" id="UP000265703"/>
    </source>
</evidence>
<dbReference type="InterPro" id="IPR015915">
    <property type="entry name" value="Kelch-typ_b-propeller"/>
</dbReference>
<evidence type="ECO:0000256" key="1">
    <source>
        <dbReference type="ARBA" id="ARBA00022441"/>
    </source>
</evidence>
<dbReference type="Gene3D" id="2.120.10.80">
    <property type="entry name" value="Kelch-type beta propeller"/>
    <property type="match status" value="2"/>
</dbReference>
<comment type="caution">
    <text evidence="5">The sequence shown here is derived from an EMBL/GenBank/DDBJ whole genome shotgun (WGS) entry which is preliminary data.</text>
</comment>
<keyword evidence="2" id="KW-0677">Repeat</keyword>
<organism evidence="5 6">
    <name type="scientific">Glomus cerebriforme</name>
    <dbReference type="NCBI Taxonomy" id="658196"/>
    <lineage>
        <taxon>Eukaryota</taxon>
        <taxon>Fungi</taxon>
        <taxon>Fungi incertae sedis</taxon>
        <taxon>Mucoromycota</taxon>
        <taxon>Glomeromycotina</taxon>
        <taxon>Glomeromycetes</taxon>
        <taxon>Glomerales</taxon>
        <taxon>Glomeraceae</taxon>
        <taxon>Glomus</taxon>
    </lineage>
</organism>
<dbReference type="EMBL" id="QKYT01000286">
    <property type="protein sequence ID" value="RIA87923.1"/>
    <property type="molecule type" value="Genomic_DNA"/>
</dbReference>
<keyword evidence="3" id="KW-1133">Transmembrane helix</keyword>
<feature type="signal peptide" evidence="4">
    <location>
        <begin position="1"/>
        <end position="23"/>
    </location>
</feature>
<evidence type="ECO:0008006" key="7">
    <source>
        <dbReference type="Google" id="ProtNLM"/>
    </source>
</evidence>
<accession>A0A397SP61</accession>
<reference evidence="5 6" key="1">
    <citation type="submission" date="2018-06" db="EMBL/GenBank/DDBJ databases">
        <title>Comparative genomics reveals the genomic features of Rhizophagus irregularis, R. cerebriforme, R. diaphanum and Gigaspora rosea, and their symbiotic lifestyle signature.</title>
        <authorList>
            <person name="Morin E."/>
            <person name="San Clemente H."/>
            <person name="Chen E.C.H."/>
            <person name="De La Providencia I."/>
            <person name="Hainaut M."/>
            <person name="Kuo A."/>
            <person name="Kohler A."/>
            <person name="Murat C."/>
            <person name="Tang N."/>
            <person name="Roy S."/>
            <person name="Loubradou J."/>
            <person name="Henrissat B."/>
            <person name="Grigoriev I.V."/>
            <person name="Corradi N."/>
            <person name="Roux C."/>
            <person name="Martin F.M."/>
        </authorList>
    </citation>
    <scope>NUCLEOTIDE SEQUENCE [LARGE SCALE GENOMIC DNA]</scope>
    <source>
        <strain evidence="5 6">DAOM 227022</strain>
    </source>
</reference>
<keyword evidence="3" id="KW-0812">Transmembrane</keyword>
<feature type="chain" id="PRO_5017364809" description="Galactose oxidase" evidence="4">
    <location>
        <begin position="24"/>
        <end position="407"/>
    </location>
</feature>
<sequence length="407" mass="44645">MGRSLHTATLIGTKIFFLGGALGSINRVLQPSNDFFYLDISKSFDKTNGNLPFIDLNYKALEIPPHYGSAATAFGTPKDSIFLFGGDMGNLNIPSKLAFSFNSTQLEWNTVTVFQGTIPAREMIMKAVTDNNNKIYIFGGAFGGINAQGVSGYIYNGDMNIFDATNKIWVVGEGGRYGRDGHTATFLPDTGEIIYIGGINAGTGLIDITNLEFYNTASNTWKTQPTINPPEPRYGHTAVLTNDMRIIVFGGAQANINIPVNNRYVVLDTKTFEWYHGKGDSSTRAPFRHHTATLYNDYMFIAFGFVDSINAQFSNNILIYKIGDYANFTEVDNFINEGVTTVKSTTISSTPSSTPSINESKPSNSNIGIIISVTLGSILGIIIFGFIGFITFKRYKKRTYPPIIPTP</sequence>
<keyword evidence="1" id="KW-0880">Kelch repeat</keyword>
<dbReference type="Pfam" id="PF24681">
    <property type="entry name" value="Kelch_KLHDC2_KLHL20_DRC7"/>
    <property type="match status" value="1"/>
</dbReference>
<feature type="transmembrane region" description="Helical" evidence="3">
    <location>
        <begin position="367"/>
        <end position="392"/>
    </location>
</feature>
<evidence type="ECO:0000313" key="5">
    <source>
        <dbReference type="EMBL" id="RIA87923.1"/>
    </source>
</evidence>
<evidence type="ECO:0000256" key="2">
    <source>
        <dbReference type="ARBA" id="ARBA00022737"/>
    </source>
</evidence>